<evidence type="ECO:0000313" key="2">
    <source>
        <dbReference type="EnsemblPlants" id="AES98904"/>
    </source>
</evidence>
<evidence type="ECO:0000313" key="3">
    <source>
        <dbReference type="Proteomes" id="UP000002051"/>
    </source>
</evidence>
<dbReference type="EMBL" id="CM001221">
    <property type="protein sequence ID" value="AES98904.1"/>
    <property type="molecule type" value="Genomic_DNA"/>
</dbReference>
<reference evidence="1 3" key="1">
    <citation type="journal article" date="2011" name="Nature">
        <title>The Medicago genome provides insight into the evolution of rhizobial symbioses.</title>
        <authorList>
            <person name="Young N.D."/>
            <person name="Debelle F."/>
            <person name="Oldroyd G.E."/>
            <person name="Geurts R."/>
            <person name="Cannon S.B."/>
            <person name="Udvardi M.K."/>
            <person name="Benedito V.A."/>
            <person name="Mayer K.F."/>
            <person name="Gouzy J."/>
            <person name="Schoof H."/>
            <person name="Van de Peer Y."/>
            <person name="Proost S."/>
            <person name="Cook D.R."/>
            <person name="Meyers B.C."/>
            <person name="Spannagl M."/>
            <person name="Cheung F."/>
            <person name="De Mita S."/>
            <person name="Krishnakumar V."/>
            <person name="Gundlach H."/>
            <person name="Zhou S."/>
            <person name="Mudge J."/>
            <person name="Bharti A.K."/>
            <person name="Murray J.D."/>
            <person name="Naoumkina M.A."/>
            <person name="Rosen B."/>
            <person name="Silverstein K.A."/>
            <person name="Tang H."/>
            <person name="Rombauts S."/>
            <person name="Zhao P.X."/>
            <person name="Zhou P."/>
            <person name="Barbe V."/>
            <person name="Bardou P."/>
            <person name="Bechner M."/>
            <person name="Bellec A."/>
            <person name="Berger A."/>
            <person name="Berges H."/>
            <person name="Bidwell S."/>
            <person name="Bisseling T."/>
            <person name="Choisne N."/>
            <person name="Couloux A."/>
            <person name="Denny R."/>
            <person name="Deshpande S."/>
            <person name="Dai X."/>
            <person name="Doyle J.J."/>
            <person name="Dudez A.M."/>
            <person name="Farmer A.D."/>
            <person name="Fouteau S."/>
            <person name="Franken C."/>
            <person name="Gibelin C."/>
            <person name="Gish J."/>
            <person name="Goldstein S."/>
            <person name="Gonzalez A.J."/>
            <person name="Green P.J."/>
            <person name="Hallab A."/>
            <person name="Hartog M."/>
            <person name="Hua A."/>
            <person name="Humphray S.J."/>
            <person name="Jeong D.H."/>
            <person name="Jing Y."/>
            <person name="Jocker A."/>
            <person name="Kenton S.M."/>
            <person name="Kim D.J."/>
            <person name="Klee K."/>
            <person name="Lai H."/>
            <person name="Lang C."/>
            <person name="Lin S."/>
            <person name="Macmil S.L."/>
            <person name="Magdelenat G."/>
            <person name="Matthews L."/>
            <person name="McCorrison J."/>
            <person name="Monaghan E.L."/>
            <person name="Mun J.H."/>
            <person name="Najar F.Z."/>
            <person name="Nicholson C."/>
            <person name="Noirot C."/>
            <person name="O'Bleness M."/>
            <person name="Paule C.R."/>
            <person name="Poulain J."/>
            <person name="Prion F."/>
            <person name="Qin B."/>
            <person name="Qu C."/>
            <person name="Retzel E.F."/>
            <person name="Riddle C."/>
            <person name="Sallet E."/>
            <person name="Samain S."/>
            <person name="Samson N."/>
            <person name="Sanders I."/>
            <person name="Saurat O."/>
            <person name="Scarpelli C."/>
            <person name="Schiex T."/>
            <person name="Segurens B."/>
            <person name="Severin A.J."/>
            <person name="Sherrier D.J."/>
            <person name="Shi R."/>
            <person name="Sims S."/>
            <person name="Singer S.R."/>
            <person name="Sinharoy S."/>
            <person name="Sterck L."/>
            <person name="Viollet A."/>
            <person name="Wang B.B."/>
            <person name="Wang K."/>
            <person name="Wang M."/>
            <person name="Wang X."/>
            <person name="Warfsmann J."/>
            <person name="Weissenbach J."/>
            <person name="White D.D."/>
            <person name="White J.D."/>
            <person name="Wiley G.B."/>
            <person name="Wincker P."/>
            <person name="Xing Y."/>
            <person name="Yang L."/>
            <person name="Yao Z."/>
            <person name="Ying F."/>
            <person name="Zhai J."/>
            <person name="Zhou L."/>
            <person name="Zuber A."/>
            <person name="Denarie J."/>
            <person name="Dixon R.A."/>
            <person name="May G.D."/>
            <person name="Schwartz D.C."/>
            <person name="Rogers J."/>
            <person name="Quetier F."/>
            <person name="Town C.D."/>
            <person name="Roe B.A."/>
        </authorList>
    </citation>
    <scope>NUCLEOTIDE SEQUENCE [LARGE SCALE GENOMIC DNA]</scope>
    <source>
        <strain evidence="1">A17</strain>
        <strain evidence="2 3">cv. Jemalong A17</strain>
    </source>
</reference>
<protein>
    <submittedName>
        <fullName evidence="1 2">Uncharacterized protein</fullName>
    </submittedName>
</protein>
<name>G7K5S9_MEDTR</name>
<reference evidence="1 3" key="2">
    <citation type="journal article" date="2014" name="BMC Genomics">
        <title>An improved genome release (version Mt4.0) for the model legume Medicago truncatula.</title>
        <authorList>
            <person name="Tang H."/>
            <person name="Krishnakumar V."/>
            <person name="Bidwell S."/>
            <person name="Rosen B."/>
            <person name="Chan A."/>
            <person name="Zhou S."/>
            <person name="Gentzbittel L."/>
            <person name="Childs K.L."/>
            <person name="Yandell M."/>
            <person name="Gundlach H."/>
            <person name="Mayer K.F."/>
            <person name="Schwartz D.C."/>
            <person name="Town C.D."/>
        </authorList>
    </citation>
    <scope>GENOME REANNOTATION</scope>
    <source>
        <strain evidence="2 3">cv. Jemalong A17</strain>
    </source>
</reference>
<proteinExistence type="predicted"/>
<dbReference type="Proteomes" id="UP000002051">
    <property type="component" value="Chromosome 5"/>
</dbReference>
<gene>
    <name evidence="1" type="ordered locus">MTR_5g074370</name>
</gene>
<keyword evidence="3" id="KW-1185">Reference proteome</keyword>
<organism evidence="1 3">
    <name type="scientific">Medicago truncatula</name>
    <name type="common">Barrel medic</name>
    <name type="synonym">Medicago tribuloides</name>
    <dbReference type="NCBI Taxonomy" id="3880"/>
    <lineage>
        <taxon>Eukaryota</taxon>
        <taxon>Viridiplantae</taxon>
        <taxon>Streptophyta</taxon>
        <taxon>Embryophyta</taxon>
        <taxon>Tracheophyta</taxon>
        <taxon>Spermatophyta</taxon>
        <taxon>Magnoliopsida</taxon>
        <taxon>eudicotyledons</taxon>
        <taxon>Gunneridae</taxon>
        <taxon>Pentapetalae</taxon>
        <taxon>rosids</taxon>
        <taxon>fabids</taxon>
        <taxon>Fabales</taxon>
        <taxon>Fabaceae</taxon>
        <taxon>Papilionoideae</taxon>
        <taxon>50 kb inversion clade</taxon>
        <taxon>NPAAA clade</taxon>
        <taxon>Hologalegina</taxon>
        <taxon>IRL clade</taxon>
        <taxon>Trifolieae</taxon>
        <taxon>Medicago</taxon>
    </lineage>
</organism>
<accession>G7K5S9</accession>
<dbReference type="PaxDb" id="3880-AES98904"/>
<dbReference type="HOGENOM" id="CLU_759468_0_0_1"/>
<sequence>MKIKSADEVREVFDNMSLNEYSAHVDDESTPKKKGMMEFNTQNVLLASNKLLSIQLEAIGTQQQQLRENLEELVAHGMKNIQDQLERFAKDQEETQKRTNVYLFSPAGQPLCDKVVVATRDNSKKYEDTSPKKKENPGCFSVQVIVRGLYVGEVMCDLGSIAIMMLLSLFNKIGGIEAEGEIIIKSGEDYITYRISGQYCCLKQKGVPKEETNLKIDDQEEIKYLRKSFQAFTVDASLPLHLRARYFLGLATDGTYRITISFPNSKTGEIQTKYIHVTTRVGKCHHQCDERRPEHNSRKEIMQIGKARHLKEGGNLFPSSKTSYNEENTKTGEENRHFSTEFTLKCRGTFKKRLGALRRVHPCSI</sequence>
<evidence type="ECO:0000313" key="1">
    <source>
        <dbReference type="EMBL" id="AES98904.1"/>
    </source>
</evidence>
<reference evidence="2" key="3">
    <citation type="submission" date="2015-04" db="UniProtKB">
        <authorList>
            <consortium name="EnsemblPlants"/>
        </authorList>
    </citation>
    <scope>IDENTIFICATION</scope>
    <source>
        <strain evidence="2">cv. Jemalong A17</strain>
    </source>
</reference>
<dbReference type="EnsemblPlants" id="AES98904">
    <property type="protein sequence ID" value="AES98904"/>
    <property type="gene ID" value="MTR_5g074370"/>
</dbReference>
<dbReference type="AlphaFoldDB" id="G7K5S9"/>